<feature type="compositionally biased region" description="Pro residues" evidence="1">
    <location>
        <begin position="13"/>
        <end position="22"/>
    </location>
</feature>
<dbReference type="HOGENOM" id="CLU_2822524_0_0_11"/>
<dbReference type="Proteomes" id="UP000007517">
    <property type="component" value="Chromosome"/>
</dbReference>
<evidence type="ECO:0000313" key="3">
    <source>
        <dbReference type="Proteomes" id="UP000007517"/>
    </source>
</evidence>
<dbReference type="AlphaFoldDB" id="H6RTI9"/>
<reference evidence="2 3" key="1">
    <citation type="journal article" date="2012" name="J. Bacteriol.">
        <title>Genome Sequence of Blastococcus saxobsidens DD2, a Stone-Inhabiting Bacterium.</title>
        <authorList>
            <person name="Chouaia B."/>
            <person name="Crotti E."/>
            <person name="Brusetti L."/>
            <person name="Daffonchio D."/>
            <person name="Essoussi I."/>
            <person name="Nouioui I."/>
            <person name="Sbissi I."/>
            <person name="Ghodhbane-Gtari F."/>
            <person name="Gtari M."/>
            <person name="Vacherie B."/>
            <person name="Barbe V."/>
            <person name="Medigue C."/>
            <person name="Gury J."/>
            <person name="Pujic P."/>
            <person name="Normand P."/>
        </authorList>
    </citation>
    <scope>NUCLEOTIDE SEQUENCE [LARGE SCALE GENOMIC DNA]</scope>
    <source>
        <strain evidence="2 3">DD2</strain>
    </source>
</reference>
<keyword evidence="3" id="KW-1185">Reference proteome</keyword>
<accession>H6RTI9</accession>
<sequence length="66" mass="6974">MAAARGSESALCPRPPSRPAPALPGTGTAGRRVTGLVWRHRLHRGLSVSDCAAWRAVSGETGLRRK</sequence>
<gene>
    <name evidence="2" type="ordered locus">BLASA_0896</name>
</gene>
<evidence type="ECO:0000313" key="2">
    <source>
        <dbReference type="EMBL" id="CCG01847.1"/>
    </source>
</evidence>
<protein>
    <submittedName>
        <fullName evidence="2">Uncharacterized protein</fullName>
    </submittedName>
</protein>
<dbReference type="KEGG" id="bsd:BLASA_0896"/>
<proteinExistence type="predicted"/>
<organism evidence="2 3">
    <name type="scientific">Blastococcus saxobsidens (strain DD2)</name>
    <dbReference type="NCBI Taxonomy" id="1146883"/>
    <lineage>
        <taxon>Bacteria</taxon>
        <taxon>Bacillati</taxon>
        <taxon>Actinomycetota</taxon>
        <taxon>Actinomycetes</taxon>
        <taxon>Geodermatophilales</taxon>
        <taxon>Geodermatophilaceae</taxon>
        <taxon>Blastococcus</taxon>
    </lineage>
</organism>
<evidence type="ECO:0000256" key="1">
    <source>
        <dbReference type="SAM" id="MobiDB-lite"/>
    </source>
</evidence>
<dbReference type="STRING" id="1146883.BLASA_0896"/>
<name>H6RTI9_BLASD</name>
<reference evidence="3" key="2">
    <citation type="submission" date="2012-02" db="EMBL/GenBank/DDBJ databases">
        <title>Complete genome sequence of Blastococcus saxobsidens strain DD2.</title>
        <authorList>
            <person name="Genoscope."/>
        </authorList>
    </citation>
    <scope>NUCLEOTIDE SEQUENCE [LARGE SCALE GENOMIC DNA]</scope>
    <source>
        <strain evidence="3">DD2</strain>
    </source>
</reference>
<dbReference type="EMBL" id="FO117623">
    <property type="protein sequence ID" value="CCG01847.1"/>
    <property type="molecule type" value="Genomic_DNA"/>
</dbReference>
<feature type="region of interest" description="Disordered" evidence="1">
    <location>
        <begin position="1"/>
        <end position="30"/>
    </location>
</feature>